<evidence type="ECO:0000256" key="1">
    <source>
        <dbReference type="SAM" id="MobiDB-lite"/>
    </source>
</evidence>
<name>A0ABY6Q264_9ACTN</name>
<dbReference type="EMBL" id="CP098740">
    <property type="protein sequence ID" value="UZK58231.1"/>
    <property type="molecule type" value="Genomic_DNA"/>
</dbReference>
<evidence type="ECO:0000313" key="2">
    <source>
        <dbReference type="EMBL" id="UZK58231.1"/>
    </source>
</evidence>
<gene>
    <name evidence="2" type="ORF">NEH16_32855</name>
</gene>
<protein>
    <submittedName>
        <fullName evidence="2">Uncharacterized protein</fullName>
    </submittedName>
</protein>
<organism evidence="2 3">
    <name type="scientific">Streptomyces drozdowiczii</name>
    <dbReference type="NCBI Taxonomy" id="202862"/>
    <lineage>
        <taxon>Bacteria</taxon>
        <taxon>Bacillati</taxon>
        <taxon>Actinomycetota</taxon>
        <taxon>Actinomycetes</taxon>
        <taxon>Kitasatosporales</taxon>
        <taxon>Streptomycetaceae</taxon>
        <taxon>Streptomyces</taxon>
    </lineage>
</organism>
<proteinExistence type="predicted"/>
<feature type="region of interest" description="Disordered" evidence="1">
    <location>
        <begin position="1"/>
        <end position="21"/>
    </location>
</feature>
<keyword evidence="3" id="KW-1185">Reference proteome</keyword>
<evidence type="ECO:0000313" key="3">
    <source>
        <dbReference type="Proteomes" id="UP001164963"/>
    </source>
</evidence>
<accession>A0ABY6Q264</accession>
<feature type="compositionally biased region" description="Low complexity" evidence="1">
    <location>
        <begin position="1"/>
        <end position="13"/>
    </location>
</feature>
<reference evidence="2" key="1">
    <citation type="journal article" date="2022" name="Front. Microbiol.">
        <title>Mirubactin C rescues the lethal effect of cell wall biosynthesis mutations in Bacillus subtilis.</title>
        <authorList>
            <person name="Kepplinger B."/>
            <person name="Wen X."/>
            <person name="Tyler A.R."/>
            <person name="Kim B.Y."/>
            <person name="Brown J."/>
            <person name="Banks P."/>
            <person name="Dashti Y."/>
            <person name="Mackenzie E.S."/>
            <person name="Wills C."/>
            <person name="Kawai Y."/>
            <person name="Waldron K.J."/>
            <person name="Allenby N.E.E."/>
            <person name="Wu L.J."/>
            <person name="Hall M.J."/>
            <person name="Errington J."/>
        </authorList>
    </citation>
    <scope>NUCLEOTIDE SEQUENCE</scope>
    <source>
        <strain evidence="2">MDA8-470</strain>
    </source>
</reference>
<sequence length="136" mass="15201">MITESVTPTVSPTPRRPQEHPGTVLFNLLLQAGLDADTARQRIHAHAGMIAREQQYLADADAPHVRVTYRLEYRECEDDVWQPGTAGIGVRWSCTNQSEALAHLAEARQRWPHYEHQLVEVTTTVTQMPLAVPGAP</sequence>
<dbReference type="Proteomes" id="UP001164963">
    <property type="component" value="Chromosome"/>
</dbReference>
<dbReference type="RefSeq" id="WP_265546806.1">
    <property type="nucleotide sequence ID" value="NZ_CP098740.1"/>
</dbReference>